<keyword evidence="1" id="KW-0812">Transmembrane</keyword>
<keyword evidence="1" id="KW-1133">Transmembrane helix</keyword>
<accession>A0A2T2ZZV7</accession>
<feature type="transmembrane region" description="Helical" evidence="1">
    <location>
        <begin position="155"/>
        <end position="179"/>
    </location>
</feature>
<evidence type="ECO:0000313" key="2">
    <source>
        <dbReference type="EMBL" id="PSR80255.1"/>
    </source>
</evidence>
<gene>
    <name evidence="2" type="ORF">BD289DRAFT_490938</name>
</gene>
<sequence>MDSITTPYTLDNGTTLPVVDLTTGFQSVVEQYRPELEIAWVLLIFGPWLASAARFRSRKHAVSRGFSYRTLAVHISAALLLVIRYHARFAATRVWPQPELTDAALFTAIAISTFLVEKRSAKRQRPIERIGFQVAVVVQSATFIAAWALDRDAALFRAAVKFLNWFAWVRYFLVALPMIDSRLGMARHYRTRWDVAVSGSGCLIMWESGIPSGLPIFLTLILIVFAAERSLARSALW</sequence>
<dbReference type="InParanoid" id="A0A2T2ZZV7"/>
<dbReference type="OrthoDB" id="5193943at2759"/>
<feature type="transmembrane region" description="Helical" evidence="1">
    <location>
        <begin position="67"/>
        <end position="87"/>
    </location>
</feature>
<evidence type="ECO:0000313" key="3">
    <source>
        <dbReference type="Proteomes" id="UP000241462"/>
    </source>
</evidence>
<reference evidence="2 3" key="1">
    <citation type="journal article" date="2018" name="Mycol. Prog.">
        <title>Coniella lustricola, a new species from submerged detritus.</title>
        <authorList>
            <person name="Raudabaugh D.B."/>
            <person name="Iturriaga T."/>
            <person name="Carver A."/>
            <person name="Mondo S."/>
            <person name="Pangilinan J."/>
            <person name="Lipzen A."/>
            <person name="He G."/>
            <person name="Amirebrahimi M."/>
            <person name="Grigoriev I.V."/>
            <person name="Miller A.N."/>
        </authorList>
    </citation>
    <scope>NUCLEOTIDE SEQUENCE [LARGE SCALE GENOMIC DNA]</scope>
    <source>
        <strain evidence="2 3">B22-T-1</strain>
    </source>
</reference>
<keyword evidence="1" id="KW-0472">Membrane</keyword>
<feature type="transmembrane region" description="Helical" evidence="1">
    <location>
        <begin position="38"/>
        <end position="55"/>
    </location>
</feature>
<dbReference type="Proteomes" id="UP000241462">
    <property type="component" value="Unassembled WGS sequence"/>
</dbReference>
<protein>
    <submittedName>
        <fullName evidence="2">Uncharacterized protein</fullName>
    </submittedName>
</protein>
<feature type="transmembrane region" description="Helical" evidence="1">
    <location>
        <begin position="214"/>
        <end position="232"/>
    </location>
</feature>
<dbReference type="EMBL" id="KZ678536">
    <property type="protein sequence ID" value="PSR80255.1"/>
    <property type="molecule type" value="Genomic_DNA"/>
</dbReference>
<evidence type="ECO:0000256" key="1">
    <source>
        <dbReference type="SAM" id="Phobius"/>
    </source>
</evidence>
<dbReference type="AlphaFoldDB" id="A0A2T2ZZV7"/>
<feature type="transmembrane region" description="Helical" evidence="1">
    <location>
        <begin position="130"/>
        <end position="149"/>
    </location>
</feature>
<keyword evidence="3" id="KW-1185">Reference proteome</keyword>
<organism evidence="2 3">
    <name type="scientific">Coniella lustricola</name>
    <dbReference type="NCBI Taxonomy" id="2025994"/>
    <lineage>
        <taxon>Eukaryota</taxon>
        <taxon>Fungi</taxon>
        <taxon>Dikarya</taxon>
        <taxon>Ascomycota</taxon>
        <taxon>Pezizomycotina</taxon>
        <taxon>Sordariomycetes</taxon>
        <taxon>Sordariomycetidae</taxon>
        <taxon>Diaporthales</taxon>
        <taxon>Schizoparmaceae</taxon>
        <taxon>Coniella</taxon>
    </lineage>
</organism>
<proteinExistence type="predicted"/>
<name>A0A2T2ZZV7_9PEZI</name>